<dbReference type="GeneID" id="25911419"/>
<dbReference type="EMBL" id="KQ243035">
    <property type="protein sequence ID" value="KNC76594.1"/>
    <property type="molecule type" value="Genomic_DNA"/>
</dbReference>
<gene>
    <name evidence="1" type="ORF">SARC_10915</name>
</gene>
<organism evidence="1 2">
    <name type="scientific">Sphaeroforma arctica JP610</name>
    <dbReference type="NCBI Taxonomy" id="667725"/>
    <lineage>
        <taxon>Eukaryota</taxon>
        <taxon>Ichthyosporea</taxon>
        <taxon>Ichthyophonida</taxon>
        <taxon>Sphaeroforma</taxon>
    </lineage>
</organism>
<dbReference type="Proteomes" id="UP000054560">
    <property type="component" value="Unassembled WGS sequence"/>
</dbReference>
<sequence>MAVTNSNPALSVLAHQRFDVDGEIAHAVNNALNGVIVEAIPQINAMLKLMPF</sequence>
<proteinExistence type="predicted"/>
<evidence type="ECO:0000313" key="2">
    <source>
        <dbReference type="Proteomes" id="UP000054560"/>
    </source>
</evidence>
<name>A0A0L0FIJ8_9EUKA</name>
<reference evidence="1 2" key="1">
    <citation type="submission" date="2011-02" db="EMBL/GenBank/DDBJ databases">
        <title>The Genome Sequence of Sphaeroforma arctica JP610.</title>
        <authorList>
            <consortium name="The Broad Institute Genome Sequencing Platform"/>
            <person name="Russ C."/>
            <person name="Cuomo C."/>
            <person name="Young S.K."/>
            <person name="Zeng Q."/>
            <person name="Gargeya S."/>
            <person name="Alvarado L."/>
            <person name="Berlin A."/>
            <person name="Chapman S.B."/>
            <person name="Chen Z."/>
            <person name="Freedman E."/>
            <person name="Gellesch M."/>
            <person name="Goldberg J."/>
            <person name="Griggs A."/>
            <person name="Gujja S."/>
            <person name="Heilman E."/>
            <person name="Heiman D."/>
            <person name="Howarth C."/>
            <person name="Mehta T."/>
            <person name="Neiman D."/>
            <person name="Pearson M."/>
            <person name="Roberts A."/>
            <person name="Saif S."/>
            <person name="Shea T."/>
            <person name="Shenoy N."/>
            <person name="Sisk P."/>
            <person name="Stolte C."/>
            <person name="Sykes S."/>
            <person name="White J."/>
            <person name="Yandava C."/>
            <person name="Burger G."/>
            <person name="Gray M.W."/>
            <person name="Holland P.W.H."/>
            <person name="King N."/>
            <person name="Lang F.B.F."/>
            <person name="Roger A.J."/>
            <person name="Ruiz-Trillo I."/>
            <person name="Haas B."/>
            <person name="Nusbaum C."/>
            <person name="Birren B."/>
        </authorList>
    </citation>
    <scope>NUCLEOTIDE SEQUENCE [LARGE SCALE GENOMIC DNA]</scope>
    <source>
        <strain evidence="1 2">JP610</strain>
    </source>
</reference>
<keyword evidence="2" id="KW-1185">Reference proteome</keyword>
<dbReference type="RefSeq" id="XP_014150496.1">
    <property type="nucleotide sequence ID" value="XM_014295021.1"/>
</dbReference>
<dbReference type="AlphaFoldDB" id="A0A0L0FIJ8"/>
<accession>A0A0L0FIJ8</accession>
<protein>
    <submittedName>
        <fullName evidence="1">Uncharacterized protein</fullName>
    </submittedName>
</protein>
<evidence type="ECO:0000313" key="1">
    <source>
        <dbReference type="EMBL" id="KNC76594.1"/>
    </source>
</evidence>